<dbReference type="GO" id="GO:0009451">
    <property type="term" value="P:RNA modification"/>
    <property type="evidence" value="ECO:0007669"/>
    <property type="project" value="InterPro"/>
</dbReference>
<dbReference type="PANTHER" id="PTHR47926:SF533">
    <property type="entry name" value="DYW DOMAIN-CONTAINING PROTEIN"/>
    <property type="match status" value="1"/>
</dbReference>
<gene>
    <name evidence="2" type="ORF">HHK36_005166</name>
</gene>
<dbReference type="EMBL" id="JABCRI010000003">
    <property type="protein sequence ID" value="KAF8409093.1"/>
    <property type="molecule type" value="Genomic_DNA"/>
</dbReference>
<dbReference type="OrthoDB" id="1937587at2759"/>
<dbReference type="PROSITE" id="PS51257">
    <property type="entry name" value="PROKAR_LIPOPROTEIN"/>
    <property type="match status" value="1"/>
</dbReference>
<keyword evidence="1" id="KW-1133">Transmembrane helix</keyword>
<keyword evidence="3" id="KW-1185">Reference proteome</keyword>
<dbReference type="OMA" id="GHARCFR"/>
<sequence>MKAGGVLPYQISFLGLLCACSHAGLLAEGWGYFKSMSRDYGIMPLVYHYTCMVDLLVEALHLYEAEALVKNMPIELDTVICMGSSSLCSRNREIDTGISWIQTVNKLPSFLTRDKIKHDHTEEIIDSKGVIRASQSYMLCSYTKYALNDVEEEQKEKERSSTTARSLLLPTVSCSKR</sequence>
<dbReference type="Proteomes" id="UP000655225">
    <property type="component" value="Unassembled WGS sequence"/>
</dbReference>
<dbReference type="PANTHER" id="PTHR47926">
    <property type="entry name" value="PENTATRICOPEPTIDE REPEAT-CONTAINING PROTEIN"/>
    <property type="match status" value="1"/>
</dbReference>
<protein>
    <recommendedName>
        <fullName evidence="4">Pentatricopeptide repeat-containing protein</fullName>
    </recommendedName>
</protein>
<proteinExistence type="predicted"/>
<organism evidence="2 3">
    <name type="scientific">Tetracentron sinense</name>
    <name type="common">Spur-leaf</name>
    <dbReference type="NCBI Taxonomy" id="13715"/>
    <lineage>
        <taxon>Eukaryota</taxon>
        <taxon>Viridiplantae</taxon>
        <taxon>Streptophyta</taxon>
        <taxon>Embryophyta</taxon>
        <taxon>Tracheophyta</taxon>
        <taxon>Spermatophyta</taxon>
        <taxon>Magnoliopsida</taxon>
        <taxon>Trochodendrales</taxon>
        <taxon>Trochodendraceae</taxon>
        <taxon>Tetracentron</taxon>
    </lineage>
</organism>
<dbReference type="Gene3D" id="1.25.40.10">
    <property type="entry name" value="Tetratricopeptide repeat domain"/>
    <property type="match status" value="1"/>
</dbReference>
<dbReference type="AlphaFoldDB" id="A0A835DM49"/>
<evidence type="ECO:0000256" key="1">
    <source>
        <dbReference type="SAM" id="Phobius"/>
    </source>
</evidence>
<dbReference type="InterPro" id="IPR011990">
    <property type="entry name" value="TPR-like_helical_dom_sf"/>
</dbReference>
<evidence type="ECO:0000313" key="2">
    <source>
        <dbReference type="EMBL" id="KAF8409093.1"/>
    </source>
</evidence>
<feature type="transmembrane region" description="Helical" evidence="1">
    <location>
        <begin position="12"/>
        <end position="33"/>
    </location>
</feature>
<reference evidence="2 3" key="1">
    <citation type="submission" date="2020-04" db="EMBL/GenBank/DDBJ databases">
        <title>Plant Genome Project.</title>
        <authorList>
            <person name="Zhang R.-G."/>
        </authorList>
    </citation>
    <scope>NUCLEOTIDE SEQUENCE [LARGE SCALE GENOMIC DNA]</scope>
    <source>
        <strain evidence="2">YNK0</strain>
        <tissue evidence="2">Leaf</tissue>
    </source>
</reference>
<dbReference type="InterPro" id="IPR046960">
    <property type="entry name" value="PPR_At4g14850-like_plant"/>
</dbReference>
<comment type="caution">
    <text evidence="2">The sequence shown here is derived from an EMBL/GenBank/DDBJ whole genome shotgun (WGS) entry which is preliminary data.</text>
</comment>
<name>A0A835DM49_TETSI</name>
<evidence type="ECO:0008006" key="4">
    <source>
        <dbReference type="Google" id="ProtNLM"/>
    </source>
</evidence>
<evidence type="ECO:0000313" key="3">
    <source>
        <dbReference type="Proteomes" id="UP000655225"/>
    </source>
</evidence>
<keyword evidence="1" id="KW-0812">Transmembrane</keyword>
<accession>A0A835DM49</accession>
<dbReference type="GO" id="GO:0003723">
    <property type="term" value="F:RNA binding"/>
    <property type="evidence" value="ECO:0007669"/>
    <property type="project" value="InterPro"/>
</dbReference>
<keyword evidence="1" id="KW-0472">Membrane</keyword>